<evidence type="ECO:0000259" key="10">
    <source>
        <dbReference type="PROSITE" id="PS51805"/>
    </source>
</evidence>
<feature type="compositionally biased region" description="Acidic residues" evidence="7">
    <location>
        <begin position="32"/>
        <end position="42"/>
    </location>
</feature>
<evidence type="ECO:0000313" key="11">
    <source>
        <dbReference type="EMBL" id="SZF04963.1"/>
    </source>
</evidence>
<dbReference type="Gene3D" id="2.60.120.650">
    <property type="entry name" value="Cupin"/>
    <property type="match status" value="1"/>
</dbReference>
<dbReference type="GO" id="GO:0000785">
    <property type="term" value="C:chromatin"/>
    <property type="evidence" value="ECO:0007669"/>
    <property type="project" value="TreeGrafter"/>
</dbReference>
<feature type="domain" description="PHD-type" evidence="10">
    <location>
        <begin position="533"/>
        <end position="650"/>
    </location>
</feature>
<dbReference type="GO" id="GO:0005634">
    <property type="term" value="C:nucleus"/>
    <property type="evidence" value="ECO:0007669"/>
    <property type="project" value="TreeGrafter"/>
</dbReference>
<protein>
    <recommendedName>
        <fullName evidence="2">[histone H3]-trimethyl-L-lysine(9) demethylase</fullName>
        <ecNumber evidence="2">1.14.11.66</ecNumber>
    </recommendedName>
</protein>
<evidence type="ECO:0000256" key="2">
    <source>
        <dbReference type="ARBA" id="ARBA00012900"/>
    </source>
</evidence>
<feature type="region of interest" description="Disordered" evidence="7">
    <location>
        <begin position="818"/>
        <end position="1012"/>
    </location>
</feature>
<keyword evidence="5" id="KW-0862">Zinc</keyword>
<dbReference type="GO" id="GO:0051864">
    <property type="term" value="F:histone H3K36 demethylase activity"/>
    <property type="evidence" value="ECO:0007669"/>
    <property type="project" value="TreeGrafter"/>
</dbReference>
<feature type="region of interest" description="Disordered" evidence="7">
    <location>
        <begin position="1017"/>
        <end position="1036"/>
    </location>
</feature>
<comment type="similarity">
    <text evidence="1">Belongs to the JHDM3 histone demethylase family.</text>
</comment>
<evidence type="ECO:0000256" key="7">
    <source>
        <dbReference type="SAM" id="MobiDB-lite"/>
    </source>
</evidence>
<evidence type="ECO:0000259" key="8">
    <source>
        <dbReference type="PROSITE" id="PS51183"/>
    </source>
</evidence>
<feature type="region of interest" description="Disordered" evidence="7">
    <location>
        <begin position="187"/>
        <end position="223"/>
    </location>
</feature>
<organism evidence="11 12">
    <name type="scientific">Blumeria hordei</name>
    <name type="common">Barley powdery mildew</name>
    <name type="synonym">Blumeria graminis f. sp. hordei</name>
    <dbReference type="NCBI Taxonomy" id="2867405"/>
    <lineage>
        <taxon>Eukaryota</taxon>
        <taxon>Fungi</taxon>
        <taxon>Dikarya</taxon>
        <taxon>Ascomycota</taxon>
        <taxon>Pezizomycotina</taxon>
        <taxon>Leotiomycetes</taxon>
        <taxon>Erysiphales</taxon>
        <taxon>Erysiphaceae</taxon>
        <taxon>Blumeria</taxon>
    </lineage>
</organism>
<proteinExistence type="inferred from homology"/>
<evidence type="ECO:0000313" key="12">
    <source>
        <dbReference type="Proteomes" id="UP000275772"/>
    </source>
</evidence>
<dbReference type="Pfam" id="PF13832">
    <property type="entry name" value="zf-HC5HC2H_2"/>
    <property type="match status" value="1"/>
</dbReference>
<dbReference type="VEuPathDB" id="FungiDB:BLGHR1_15763"/>
<dbReference type="Pfam" id="PF23258">
    <property type="entry name" value="DUF7072"/>
    <property type="match status" value="1"/>
</dbReference>
<dbReference type="PROSITE" id="PS51805">
    <property type="entry name" value="EPHD"/>
    <property type="match status" value="1"/>
</dbReference>
<dbReference type="Pfam" id="PF02375">
    <property type="entry name" value="JmjN"/>
    <property type="match status" value="1"/>
</dbReference>
<dbReference type="InterPro" id="IPR001965">
    <property type="entry name" value="Znf_PHD"/>
</dbReference>
<dbReference type="PROSITE" id="PS51183">
    <property type="entry name" value="JMJN"/>
    <property type="match status" value="1"/>
</dbReference>
<feature type="compositionally biased region" description="Polar residues" evidence="7">
    <location>
        <begin position="998"/>
        <end position="1012"/>
    </location>
</feature>
<gene>
    <name evidence="11" type="ORF">BLGHR1_15763</name>
</gene>
<keyword evidence="4" id="KW-0863">Zinc-finger</keyword>
<sequence>MLTSSMPQMAFKSPLHGLHSPPDSNTLKDGSDSELSDLEMDLDPSSNSDLHLEPKEIIDGVPVFAPSMEQFQDFEKFITAVNPWGMTHGIVKVIPPKEWLDEQPSLHEEVKKIKIKNPYIQEMNNQGSRGTTGNFRQLNLSSNRTYNIVEWRALCNQLSRQPPAKRGETRRAPEKLVNATKKKVEFGRPCENSESTVGRMSKPSFGKKSKTKPKEEEVSVNSRRNKYREDDTLIDEKAFKDFDYNLYEEFDDERCQELEVAYWKHISYAPPIYGGDMPGTLFTDKTKVWDLRNLPGFLNYLDEKVPGINTTYLYIGSWKSTFSWHLEDVDLYSINYLHFGAPKQWYSISQGDRERFEKAMAIKWPEEYKDCNQFLRHKTFQISPAALLKEFKIKVNKIVHRPGEFMITFPYGYHAGYNLGYNCAEAVNFAVDEWIPIAEKAKRCDCAQQQDSVWVDLDSLRKKLPRTHKWYLGEPGEEDYYEEDEIDQPTDMPTPPHSGSDIKICQPRKRKQITSKTQIRPPKRRATVKVPEEPDCILCPNAGFEILSTDSGKRAHRICGEYIPETCVVEDVVHDVGFISKARMGLKCINCRSKRGACFQCSAAKCTRAYHATCAAASGVLVQKVWISSYVEDGTEYKEEIFDFRCRFHRPRRDKDIDEATLSEDCKIKQFGYGLDIGDVCQFQYLRSEIFAGSVISNNRSESSVTINVLFDKTNTPIEIDYRWLLVPPLEPTSQKPSSSAIPMPKSFKAKESLNTKARQFDDVPMTRDSFVENFTWAEFKIHDLDQNPEQIPIDLSKENQIWYYLGKTSTEAKAQFTEDITKPRDNNKGHFLTTVLKPTPARTKSSHNTSRSSKSSGHLASNLLRSLTKSKLERVDKSKIQQNKLASKPHQRTKALPDVTISSHKRPPKPTSDKRAIAPPIKNNRKKLSSFPPQNPGQKHLQNQIPKKKSITQSNGLNCLPPLNRKSQPSLLLTQPNWPSASPKAPNSVRTFDKNRSSPVSRSEPNGDQQQILRQIKPRPSGTQPLNDTDEPVIPLDNGYKPTSILSPFMKYKYLQIEHNKDVRSYKSPYRIGGGFSNGYERTKNSSKNQCLKTETNNMKLSSNYPFTTPFAGKREILESTVRRNYNPYQDPRYSNMSSGNKNRGFKNSDNQPLPNKFPSNYHGLNTTKQPQQSKSILSMNIEPAARGPSHSPYLSITNRSNTVAAILNDEPKRVSHSLRCDNSYPNNQPKVFNPQVRTESSHEDSRNAPDSKCRKSWQDICLNENPIEIPGLGQMTDNKMSRQHSSRHLQAHDQIKRESYLKSNNDIIQKDQKIIFPLPSTSGFLRQNYQNSLLSNNEPNFPDVPPDISTLIERMMNNLKKASNHNNGMH</sequence>
<dbReference type="PROSITE" id="PS51184">
    <property type="entry name" value="JMJC"/>
    <property type="match status" value="1"/>
</dbReference>
<dbReference type="GO" id="GO:0140684">
    <property type="term" value="F:histone H3K9me2/H3K9me3 demethylase activity"/>
    <property type="evidence" value="ECO:0007669"/>
    <property type="project" value="UniProtKB-EC"/>
</dbReference>
<evidence type="ECO:0000256" key="5">
    <source>
        <dbReference type="ARBA" id="ARBA00022833"/>
    </source>
</evidence>
<dbReference type="EMBL" id="UNSH01000070">
    <property type="protein sequence ID" value="SZF04963.1"/>
    <property type="molecule type" value="Genomic_DNA"/>
</dbReference>
<keyword evidence="3" id="KW-0479">Metal-binding</keyword>
<comment type="catalytic activity">
    <reaction evidence="6">
        <text>N(6),N(6),N(6)-trimethyl-L-lysyl(9)-[histone H3] + 2 2-oxoglutarate + 2 O2 = N(6)-methyl-L-lysyl(9)-[histone H3] + 2 formaldehyde + 2 succinate + 2 CO2</text>
        <dbReference type="Rhea" id="RHEA:60200"/>
        <dbReference type="Rhea" id="RHEA-COMP:15538"/>
        <dbReference type="Rhea" id="RHEA-COMP:15542"/>
        <dbReference type="ChEBI" id="CHEBI:15379"/>
        <dbReference type="ChEBI" id="CHEBI:16526"/>
        <dbReference type="ChEBI" id="CHEBI:16810"/>
        <dbReference type="ChEBI" id="CHEBI:16842"/>
        <dbReference type="ChEBI" id="CHEBI:30031"/>
        <dbReference type="ChEBI" id="CHEBI:61929"/>
        <dbReference type="ChEBI" id="CHEBI:61961"/>
        <dbReference type="EC" id="1.14.11.66"/>
    </reaction>
</comment>
<evidence type="ECO:0000256" key="1">
    <source>
        <dbReference type="ARBA" id="ARBA00009711"/>
    </source>
</evidence>
<evidence type="ECO:0000259" key="9">
    <source>
        <dbReference type="PROSITE" id="PS51184"/>
    </source>
</evidence>
<dbReference type="EC" id="1.14.11.66" evidence="2"/>
<dbReference type="GO" id="GO:0008270">
    <property type="term" value="F:zinc ion binding"/>
    <property type="evidence" value="ECO:0007669"/>
    <property type="project" value="UniProtKB-KW"/>
</dbReference>
<feature type="compositionally biased region" description="Basic and acidic residues" evidence="7">
    <location>
        <begin position="1241"/>
        <end position="1256"/>
    </location>
</feature>
<dbReference type="InterPro" id="IPR003347">
    <property type="entry name" value="JmjC_dom"/>
</dbReference>
<feature type="region of interest" description="Disordered" evidence="7">
    <location>
        <begin position="1126"/>
        <end position="1174"/>
    </location>
</feature>
<feature type="compositionally biased region" description="Polar residues" evidence="7">
    <location>
        <begin position="1164"/>
        <end position="1174"/>
    </location>
</feature>
<dbReference type="Gene3D" id="3.30.40.10">
    <property type="entry name" value="Zinc/RING finger domain, C3HC4 (zinc finger)"/>
    <property type="match status" value="1"/>
</dbReference>
<dbReference type="SMART" id="SM00558">
    <property type="entry name" value="JmjC"/>
    <property type="match status" value="1"/>
</dbReference>
<dbReference type="CDD" id="cd15571">
    <property type="entry name" value="ePHD"/>
    <property type="match status" value="1"/>
</dbReference>
<dbReference type="Pfam" id="PF02373">
    <property type="entry name" value="JmjC"/>
    <property type="match status" value="1"/>
</dbReference>
<name>A0A383UX97_BLUHO</name>
<feature type="domain" description="JmjN" evidence="8">
    <location>
        <begin position="61"/>
        <end position="102"/>
    </location>
</feature>
<dbReference type="SUPFAM" id="SSF51197">
    <property type="entry name" value="Clavaminate synthase-like"/>
    <property type="match status" value="1"/>
</dbReference>
<dbReference type="SMART" id="SM00545">
    <property type="entry name" value="JmjN"/>
    <property type="match status" value="1"/>
</dbReference>
<feature type="region of interest" description="Disordered" evidence="7">
    <location>
        <begin position="1218"/>
        <end position="1256"/>
    </location>
</feature>
<dbReference type="GO" id="GO:0010468">
    <property type="term" value="P:regulation of gene expression"/>
    <property type="evidence" value="ECO:0007669"/>
    <property type="project" value="TreeGrafter"/>
</dbReference>
<evidence type="ECO:0000256" key="4">
    <source>
        <dbReference type="ARBA" id="ARBA00022771"/>
    </source>
</evidence>
<dbReference type="SMART" id="SM00249">
    <property type="entry name" value="PHD"/>
    <property type="match status" value="1"/>
</dbReference>
<accession>A0A383UX97</accession>
<feature type="compositionally biased region" description="Low complexity" evidence="7">
    <location>
        <begin position="843"/>
        <end position="857"/>
    </location>
</feature>
<feature type="compositionally biased region" description="Polar residues" evidence="7">
    <location>
        <begin position="1126"/>
        <end position="1155"/>
    </location>
</feature>
<dbReference type="InterPro" id="IPR055500">
    <property type="entry name" value="DUF7072"/>
</dbReference>
<evidence type="ECO:0000256" key="6">
    <source>
        <dbReference type="ARBA" id="ARBA00049349"/>
    </source>
</evidence>
<dbReference type="Proteomes" id="UP000275772">
    <property type="component" value="Unassembled WGS sequence"/>
</dbReference>
<evidence type="ECO:0000256" key="3">
    <source>
        <dbReference type="ARBA" id="ARBA00022723"/>
    </source>
</evidence>
<feature type="region of interest" description="Disordered" evidence="7">
    <location>
        <begin position="1"/>
        <end position="51"/>
    </location>
</feature>
<dbReference type="PANTHER" id="PTHR10694">
    <property type="entry name" value="LYSINE-SPECIFIC DEMETHYLASE"/>
    <property type="match status" value="1"/>
</dbReference>
<feature type="compositionally biased region" description="Basic and acidic residues" evidence="7">
    <location>
        <begin position="820"/>
        <end position="829"/>
    </location>
</feature>
<dbReference type="PANTHER" id="PTHR10694:SF7">
    <property type="entry name" value="[HISTONE H3]-TRIMETHYL-L-LYSINE(9) DEMETHYLASE"/>
    <property type="match status" value="1"/>
</dbReference>
<feature type="domain" description="JmjC" evidence="9">
    <location>
        <begin position="283"/>
        <end position="446"/>
    </location>
</feature>
<reference evidence="11 12" key="1">
    <citation type="submission" date="2017-11" db="EMBL/GenBank/DDBJ databases">
        <authorList>
            <person name="Kracher B."/>
        </authorList>
    </citation>
    <scope>NUCLEOTIDE SEQUENCE [LARGE SCALE GENOMIC DNA]</scope>
    <source>
        <strain evidence="11 12">RACE1</strain>
    </source>
</reference>
<feature type="compositionally biased region" description="Polar residues" evidence="7">
    <location>
        <begin position="937"/>
        <end position="958"/>
    </location>
</feature>
<feature type="compositionally biased region" description="Basic and acidic residues" evidence="7">
    <location>
        <begin position="871"/>
        <end position="880"/>
    </location>
</feature>
<dbReference type="InterPro" id="IPR013083">
    <property type="entry name" value="Znf_RING/FYVE/PHD"/>
</dbReference>
<dbReference type="InterPro" id="IPR034732">
    <property type="entry name" value="EPHD"/>
</dbReference>
<dbReference type="InterPro" id="IPR003349">
    <property type="entry name" value="JmjN"/>
</dbReference>
<feature type="compositionally biased region" description="Polar residues" evidence="7">
    <location>
        <begin position="1225"/>
        <end position="1240"/>
    </location>
</feature>
<feature type="compositionally biased region" description="Polar residues" evidence="7">
    <location>
        <begin position="966"/>
        <end position="981"/>
    </location>
</feature>